<protein>
    <recommendedName>
        <fullName evidence="1">EF-hand domain-containing protein</fullName>
    </recommendedName>
</protein>
<evidence type="ECO:0000259" key="1">
    <source>
        <dbReference type="PROSITE" id="PS50222"/>
    </source>
</evidence>
<accession>A0A9P1D5Y1</accession>
<proteinExistence type="predicted"/>
<dbReference type="InterPro" id="IPR002048">
    <property type="entry name" value="EF_hand_dom"/>
</dbReference>
<dbReference type="Gene3D" id="1.10.238.10">
    <property type="entry name" value="EF-hand"/>
    <property type="match status" value="1"/>
</dbReference>
<feature type="domain" description="EF-hand" evidence="1">
    <location>
        <begin position="131"/>
        <end position="159"/>
    </location>
</feature>
<gene>
    <name evidence="2" type="ORF">C1SCF055_LOCUS29697</name>
</gene>
<evidence type="ECO:0000313" key="2">
    <source>
        <dbReference type="EMBL" id="CAI4003869.1"/>
    </source>
</evidence>
<dbReference type="AlphaFoldDB" id="A0A9P1D5Y1"/>
<feature type="domain" description="EF-hand" evidence="1">
    <location>
        <begin position="191"/>
        <end position="226"/>
    </location>
</feature>
<dbReference type="SUPFAM" id="SSF47473">
    <property type="entry name" value="EF-hand"/>
    <property type="match status" value="1"/>
</dbReference>
<dbReference type="GO" id="GO:0005509">
    <property type="term" value="F:calcium ion binding"/>
    <property type="evidence" value="ECO:0007669"/>
    <property type="project" value="InterPro"/>
</dbReference>
<keyword evidence="4" id="KW-1185">Reference proteome</keyword>
<dbReference type="InterPro" id="IPR011992">
    <property type="entry name" value="EF-hand-dom_pair"/>
</dbReference>
<dbReference type="PROSITE" id="PS50222">
    <property type="entry name" value="EF_HAND_2"/>
    <property type="match status" value="2"/>
</dbReference>
<dbReference type="OrthoDB" id="420705at2759"/>
<sequence>MYAASPGYQQYLPQEPVVMPYAGASPVPSNMPMPVRSSTGQSVSYSQGTPSWTGMVQVPGTVTTSINGLNGLSKGVSKGAVPGAPVLDDGTAAVFLQQYFQLIKAHCDTTLINKPEAVRQLNGKLFPLIVEAFQRHDKDGDGVLGKSEASIFFSLFVSERLGFVDAARGLATQFSGESEKAAAQVLLYQRHKDVVDRKAFEVFDSNEDGYLQLHEAVAAMSIGSDKNEALLKAFGLRPDDGEADDSYWADHYA</sequence>
<dbReference type="EMBL" id="CAMXCT010003334">
    <property type="protein sequence ID" value="CAI4003869.1"/>
    <property type="molecule type" value="Genomic_DNA"/>
</dbReference>
<comment type="caution">
    <text evidence="2">The sequence shown here is derived from an EMBL/GenBank/DDBJ whole genome shotgun (WGS) entry which is preliminary data.</text>
</comment>
<dbReference type="EMBL" id="CAMXCT020003334">
    <property type="protein sequence ID" value="CAL1157244.1"/>
    <property type="molecule type" value="Genomic_DNA"/>
</dbReference>
<evidence type="ECO:0000313" key="3">
    <source>
        <dbReference type="EMBL" id="CAL4791181.1"/>
    </source>
</evidence>
<dbReference type="EMBL" id="CAMXCT030003334">
    <property type="protein sequence ID" value="CAL4791181.1"/>
    <property type="molecule type" value="Genomic_DNA"/>
</dbReference>
<organism evidence="2">
    <name type="scientific">Cladocopium goreaui</name>
    <dbReference type="NCBI Taxonomy" id="2562237"/>
    <lineage>
        <taxon>Eukaryota</taxon>
        <taxon>Sar</taxon>
        <taxon>Alveolata</taxon>
        <taxon>Dinophyceae</taxon>
        <taxon>Suessiales</taxon>
        <taxon>Symbiodiniaceae</taxon>
        <taxon>Cladocopium</taxon>
    </lineage>
</organism>
<name>A0A9P1D5Y1_9DINO</name>
<evidence type="ECO:0000313" key="4">
    <source>
        <dbReference type="Proteomes" id="UP001152797"/>
    </source>
</evidence>
<reference evidence="2" key="1">
    <citation type="submission" date="2022-10" db="EMBL/GenBank/DDBJ databases">
        <authorList>
            <person name="Chen Y."/>
            <person name="Dougan E. K."/>
            <person name="Chan C."/>
            <person name="Rhodes N."/>
            <person name="Thang M."/>
        </authorList>
    </citation>
    <scope>NUCLEOTIDE SEQUENCE</scope>
</reference>
<reference evidence="3 4" key="2">
    <citation type="submission" date="2024-05" db="EMBL/GenBank/DDBJ databases">
        <authorList>
            <person name="Chen Y."/>
            <person name="Shah S."/>
            <person name="Dougan E. K."/>
            <person name="Thang M."/>
            <person name="Chan C."/>
        </authorList>
    </citation>
    <scope>NUCLEOTIDE SEQUENCE [LARGE SCALE GENOMIC DNA]</scope>
</reference>
<dbReference type="Proteomes" id="UP001152797">
    <property type="component" value="Unassembled WGS sequence"/>
</dbReference>